<dbReference type="InterPro" id="IPR012340">
    <property type="entry name" value="NA-bd_OB-fold"/>
</dbReference>
<dbReference type="CDD" id="cd04480">
    <property type="entry name" value="RPA1_DBD_A_like"/>
    <property type="match status" value="1"/>
</dbReference>
<accession>A0ABU6WDR3</accession>
<feature type="domain" description="Replication protein A 70 kDa DNA-binding subunit B/D first OB fold" evidence="1">
    <location>
        <begin position="15"/>
        <end position="117"/>
    </location>
</feature>
<name>A0ABU6WDR3_9FABA</name>
<comment type="caution">
    <text evidence="2">The sequence shown here is derived from an EMBL/GenBank/DDBJ whole genome shotgun (WGS) entry which is preliminary data.</text>
</comment>
<sequence length="173" mass="19027">MANAPGIGQALNAANRVADVKATKFAWNLVVGVVHMCQLPCHNNPSDYYSVELILQDREGDRIQCSISKADFVVYSTLIREFGVYNMKGFIVQTPGRGVRTTSHKFKLSFYLKTCVSLLSVDAFPFSPFRITPFPGVVAITQAGQCYLIDCIGQVVSKEEIVDMVTHTGEASK</sequence>
<dbReference type="Proteomes" id="UP001341840">
    <property type="component" value="Unassembled WGS sequence"/>
</dbReference>
<dbReference type="EMBL" id="JASCZI010181428">
    <property type="protein sequence ID" value="MED6183357.1"/>
    <property type="molecule type" value="Genomic_DNA"/>
</dbReference>
<dbReference type="Gene3D" id="2.40.50.140">
    <property type="entry name" value="Nucleic acid-binding proteins"/>
    <property type="match status" value="1"/>
</dbReference>
<evidence type="ECO:0000259" key="1">
    <source>
        <dbReference type="Pfam" id="PF02721"/>
    </source>
</evidence>
<evidence type="ECO:0000313" key="3">
    <source>
        <dbReference type="Proteomes" id="UP001341840"/>
    </source>
</evidence>
<dbReference type="SUPFAM" id="SSF50249">
    <property type="entry name" value="Nucleic acid-binding proteins"/>
    <property type="match status" value="1"/>
</dbReference>
<protein>
    <recommendedName>
        <fullName evidence="1">Replication protein A 70 kDa DNA-binding subunit B/D first OB fold domain-containing protein</fullName>
    </recommendedName>
</protein>
<reference evidence="2 3" key="1">
    <citation type="journal article" date="2023" name="Plants (Basel)">
        <title>Bridging the Gap: Combining Genomics and Transcriptomics Approaches to Understand Stylosanthes scabra, an Orphan Legume from the Brazilian Caatinga.</title>
        <authorList>
            <person name="Ferreira-Neto J.R.C."/>
            <person name="da Silva M.D."/>
            <person name="Binneck E."/>
            <person name="de Melo N.F."/>
            <person name="da Silva R.H."/>
            <person name="de Melo A.L.T.M."/>
            <person name="Pandolfi V."/>
            <person name="Bustamante F.O."/>
            <person name="Brasileiro-Vidal A.C."/>
            <person name="Benko-Iseppon A.M."/>
        </authorList>
    </citation>
    <scope>NUCLEOTIDE SEQUENCE [LARGE SCALE GENOMIC DNA]</scope>
    <source>
        <tissue evidence="2">Leaves</tissue>
    </source>
</reference>
<gene>
    <name evidence="2" type="ORF">PIB30_037189</name>
</gene>
<evidence type="ECO:0000313" key="2">
    <source>
        <dbReference type="EMBL" id="MED6183357.1"/>
    </source>
</evidence>
<keyword evidence="3" id="KW-1185">Reference proteome</keyword>
<dbReference type="Pfam" id="PF02721">
    <property type="entry name" value="DUF223"/>
    <property type="match status" value="1"/>
</dbReference>
<proteinExistence type="predicted"/>
<organism evidence="2 3">
    <name type="scientific">Stylosanthes scabra</name>
    <dbReference type="NCBI Taxonomy" id="79078"/>
    <lineage>
        <taxon>Eukaryota</taxon>
        <taxon>Viridiplantae</taxon>
        <taxon>Streptophyta</taxon>
        <taxon>Embryophyta</taxon>
        <taxon>Tracheophyta</taxon>
        <taxon>Spermatophyta</taxon>
        <taxon>Magnoliopsida</taxon>
        <taxon>eudicotyledons</taxon>
        <taxon>Gunneridae</taxon>
        <taxon>Pentapetalae</taxon>
        <taxon>rosids</taxon>
        <taxon>fabids</taxon>
        <taxon>Fabales</taxon>
        <taxon>Fabaceae</taxon>
        <taxon>Papilionoideae</taxon>
        <taxon>50 kb inversion clade</taxon>
        <taxon>dalbergioids sensu lato</taxon>
        <taxon>Dalbergieae</taxon>
        <taxon>Pterocarpus clade</taxon>
        <taxon>Stylosanthes</taxon>
    </lineage>
</organism>
<dbReference type="InterPro" id="IPR003871">
    <property type="entry name" value="RFA1B/D_OB_1st"/>
</dbReference>